<feature type="coiled-coil region" evidence="4">
    <location>
        <begin position="61"/>
        <end position="88"/>
    </location>
</feature>
<name>A0ABR2N2K5_9ASPA</name>
<dbReference type="InterPro" id="IPR003653">
    <property type="entry name" value="Peptidase_C48_C"/>
</dbReference>
<evidence type="ECO:0000256" key="3">
    <source>
        <dbReference type="ARBA" id="ARBA00022801"/>
    </source>
</evidence>
<dbReference type="Gene3D" id="3.40.395.10">
    <property type="entry name" value="Adenoviral Proteinase, Chain A"/>
    <property type="match status" value="1"/>
</dbReference>
<keyword evidence="4" id="KW-0175">Coiled coil</keyword>
<dbReference type="Proteomes" id="UP001412067">
    <property type="component" value="Unassembled WGS sequence"/>
</dbReference>
<dbReference type="PROSITE" id="PS50600">
    <property type="entry name" value="ULP_PROTEASE"/>
    <property type="match status" value="1"/>
</dbReference>
<dbReference type="Pfam" id="PF02902">
    <property type="entry name" value="Peptidase_C48"/>
    <property type="match status" value="1"/>
</dbReference>
<keyword evidence="3" id="KW-0378">Hydrolase</keyword>
<dbReference type="SUPFAM" id="SSF54001">
    <property type="entry name" value="Cysteine proteinases"/>
    <property type="match status" value="1"/>
</dbReference>
<evidence type="ECO:0000313" key="6">
    <source>
        <dbReference type="EMBL" id="KAK8970723.1"/>
    </source>
</evidence>
<keyword evidence="7" id="KW-1185">Reference proteome</keyword>
<evidence type="ECO:0000259" key="5">
    <source>
        <dbReference type="PROSITE" id="PS50600"/>
    </source>
</evidence>
<sequence length="187" mass="21732">MRSVKPKFLNILKTEKCLLTEEEDDSDFEHVEKKKDTKEEEFDYELKTEIDNYVISTKEQRVATKKEMKLLRKNRKEMTKKVRNQERMRAEESLFDEGWQGVEVKLLNEEATKALQSDIEDWPIVEVAGLPQQANGDDCGVFVLKFMEVVLSNEPMSWNECSSWPAETAKFRAEIAANLLATFSEIS</sequence>
<accession>A0ABR2N2K5</accession>
<evidence type="ECO:0000313" key="7">
    <source>
        <dbReference type="Proteomes" id="UP001412067"/>
    </source>
</evidence>
<evidence type="ECO:0000256" key="2">
    <source>
        <dbReference type="ARBA" id="ARBA00022670"/>
    </source>
</evidence>
<organism evidence="6 7">
    <name type="scientific">Platanthera guangdongensis</name>
    <dbReference type="NCBI Taxonomy" id="2320717"/>
    <lineage>
        <taxon>Eukaryota</taxon>
        <taxon>Viridiplantae</taxon>
        <taxon>Streptophyta</taxon>
        <taxon>Embryophyta</taxon>
        <taxon>Tracheophyta</taxon>
        <taxon>Spermatophyta</taxon>
        <taxon>Magnoliopsida</taxon>
        <taxon>Liliopsida</taxon>
        <taxon>Asparagales</taxon>
        <taxon>Orchidaceae</taxon>
        <taxon>Orchidoideae</taxon>
        <taxon>Orchideae</taxon>
        <taxon>Orchidinae</taxon>
        <taxon>Platanthera</taxon>
    </lineage>
</organism>
<reference evidence="6 7" key="1">
    <citation type="journal article" date="2022" name="Nat. Plants">
        <title>Genomes of leafy and leafless Platanthera orchids illuminate the evolution of mycoheterotrophy.</title>
        <authorList>
            <person name="Li M.H."/>
            <person name="Liu K.W."/>
            <person name="Li Z."/>
            <person name="Lu H.C."/>
            <person name="Ye Q.L."/>
            <person name="Zhang D."/>
            <person name="Wang J.Y."/>
            <person name="Li Y.F."/>
            <person name="Zhong Z.M."/>
            <person name="Liu X."/>
            <person name="Yu X."/>
            <person name="Liu D.K."/>
            <person name="Tu X.D."/>
            <person name="Liu B."/>
            <person name="Hao Y."/>
            <person name="Liao X.Y."/>
            <person name="Jiang Y.T."/>
            <person name="Sun W.H."/>
            <person name="Chen J."/>
            <person name="Chen Y.Q."/>
            <person name="Ai Y."/>
            <person name="Zhai J.W."/>
            <person name="Wu S.S."/>
            <person name="Zhou Z."/>
            <person name="Hsiao Y.Y."/>
            <person name="Wu W.L."/>
            <person name="Chen Y.Y."/>
            <person name="Lin Y.F."/>
            <person name="Hsu J.L."/>
            <person name="Li C.Y."/>
            <person name="Wang Z.W."/>
            <person name="Zhao X."/>
            <person name="Zhong W.Y."/>
            <person name="Ma X.K."/>
            <person name="Ma L."/>
            <person name="Huang J."/>
            <person name="Chen G.Z."/>
            <person name="Huang M.Z."/>
            <person name="Huang L."/>
            <person name="Peng D.H."/>
            <person name="Luo Y.B."/>
            <person name="Zou S.Q."/>
            <person name="Chen S.P."/>
            <person name="Lan S."/>
            <person name="Tsai W.C."/>
            <person name="Van de Peer Y."/>
            <person name="Liu Z.J."/>
        </authorList>
    </citation>
    <scope>NUCLEOTIDE SEQUENCE [LARGE SCALE GENOMIC DNA]</scope>
    <source>
        <strain evidence="6">Lor288</strain>
    </source>
</reference>
<dbReference type="EMBL" id="JBBWWR010000001">
    <property type="protein sequence ID" value="KAK8970723.1"/>
    <property type="molecule type" value="Genomic_DNA"/>
</dbReference>
<evidence type="ECO:0000256" key="4">
    <source>
        <dbReference type="SAM" id="Coils"/>
    </source>
</evidence>
<comment type="caution">
    <text evidence="6">The sequence shown here is derived from an EMBL/GenBank/DDBJ whole genome shotgun (WGS) entry which is preliminary data.</text>
</comment>
<gene>
    <name evidence="6" type="ORF">KSP40_PGU016892</name>
</gene>
<feature type="domain" description="Ubiquitin-like protease family profile" evidence="5">
    <location>
        <begin position="1"/>
        <end position="150"/>
    </location>
</feature>
<dbReference type="InterPro" id="IPR038765">
    <property type="entry name" value="Papain-like_cys_pep_sf"/>
</dbReference>
<proteinExistence type="inferred from homology"/>
<comment type="similarity">
    <text evidence="1">Belongs to the peptidase C48 family.</text>
</comment>
<evidence type="ECO:0000256" key="1">
    <source>
        <dbReference type="ARBA" id="ARBA00005234"/>
    </source>
</evidence>
<protein>
    <recommendedName>
        <fullName evidence="5">Ubiquitin-like protease family profile domain-containing protein</fullName>
    </recommendedName>
</protein>
<keyword evidence="2" id="KW-0645">Protease</keyword>